<protein>
    <submittedName>
        <fullName evidence="1">Uncharacterized protein</fullName>
    </submittedName>
</protein>
<comment type="caution">
    <text evidence="1">The sequence shown here is derived from an EMBL/GenBank/DDBJ whole genome shotgun (WGS) entry which is preliminary data.</text>
</comment>
<reference evidence="2" key="1">
    <citation type="journal article" date="2019" name="Int. J. Syst. Evol. Microbiol.">
        <title>The Global Catalogue of Microorganisms (GCM) 10K type strain sequencing project: providing services to taxonomists for standard genome sequencing and annotation.</title>
        <authorList>
            <consortium name="The Broad Institute Genomics Platform"/>
            <consortium name="The Broad Institute Genome Sequencing Center for Infectious Disease"/>
            <person name="Wu L."/>
            <person name="Ma J."/>
        </authorList>
    </citation>
    <scope>NUCLEOTIDE SEQUENCE [LARGE SCALE GENOMIC DNA]</scope>
    <source>
        <strain evidence="2">JCM 4253</strain>
    </source>
</reference>
<organism evidence="1 2">
    <name type="scientific">Streptomyces capoamus</name>
    <dbReference type="NCBI Taxonomy" id="68183"/>
    <lineage>
        <taxon>Bacteria</taxon>
        <taxon>Bacillati</taxon>
        <taxon>Actinomycetota</taxon>
        <taxon>Actinomycetes</taxon>
        <taxon>Kitasatosporales</taxon>
        <taxon>Streptomycetaceae</taxon>
        <taxon>Streptomyces</taxon>
    </lineage>
</organism>
<dbReference type="Proteomes" id="UP000619355">
    <property type="component" value="Unassembled WGS sequence"/>
</dbReference>
<dbReference type="EMBL" id="BNBF01000013">
    <property type="protein sequence ID" value="GHG57545.1"/>
    <property type="molecule type" value="Genomic_DNA"/>
</dbReference>
<accession>A0A919KAR3</accession>
<evidence type="ECO:0000313" key="1">
    <source>
        <dbReference type="EMBL" id="GHG57545.1"/>
    </source>
</evidence>
<proteinExistence type="predicted"/>
<sequence>MGTIRRVGQTIFSLVNCGAEGPVGALSARSQVIRSSKARSQVIRSSKAGVPVPARLAAAFATV</sequence>
<keyword evidence="2" id="KW-1185">Reference proteome</keyword>
<evidence type="ECO:0000313" key="2">
    <source>
        <dbReference type="Proteomes" id="UP000619355"/>
    </source>
</evidence>
<dbReference type="AlphaFoldDB" id="A0A919KAR3"/>
<name>A0A919KAR3_9ACTN</name>
<gene>
    <name evidence="1" type="ORF">GCM10018980_44230</name>
</gene>